<evidence type="ECO:0000313" key="2">
    <source>
        <dbReference type="WBParaSite" id="nRc.2.0.1.t00268-RA"/>
    </source>
</evidence>
<dbReference type="AlphaFoldDB" id="A0A915HFT8"/>
<organism evidence="1 2">
    <name type="scientific">Romanomermis culicivorax</name>
    <name type="common">Nematode worm</name>
    <dbReference type="NCBI Taxonomy" id="13658"/>
    <lineage>
        <taxon>Eukaryota</taxon>
        <taxon>Metazoa</taxon>
        <taxon>Ecdysozoa</taxon>
        <taxon>Nematoda</taxon>
        <taxon>Enoplea</taxon>
        <taxon>Dorylaimia</taxon>
        <taxon>Mermithida</taxon>
        <taxon>Mermithoidea</taxon>
        <taxon>Mermithidae</taxon>
        <taxon>Romanomermis</taxon>
    </lineage>
</organism>
<sequence length="162" mass="18934">MLPWNMYFSVDSRGPAADVQMNWGVLIGSITAAGAYKWKNDEQVMELTTKFVKVGENSEAIELGLDNGKTNGNHRKLCRASRLSMGCKQIVWLLRPSKDKNEQLHCNAQMRYWVGFQPRFYNTFTCYKNELFGYHPEDKEQYENQRQPMQLRIQLLNTRMIS</sequence>
<dbReference type="WBParaSite" id="nRc.2.0.1.t00268-RA">
    <property type="protein sequence ID" value="nRc.2.0.1.t00268-RA"/>
    <property type="gene ID" value="nRc.2.0.1.g00268"/>
</dbReference>
<protein>
    <submittedName>
        <fullName evidence="2">Uncharacterized protein</fullName>
    </submittedName>
</protein>
<dbReference type="Proteomes" id="UP000887565">
    <property type="component" value="Unplaced"/>
</dbReference>
<name>A0A915HFT8_ROMCU</name>
<reference evidence="2" key="1">
    <citation type="submission" date="2022-11" db="UniProtKB">
        <authorList>
            <consortium name="WormBaseParasite"/>
        </authorList>
    </citation>
    <scope>IDENTIFICATION</scope>
</reference>
<evidence type="ECO:0000313" key="1">
    <source>
        <dbReference type="Proteomes" id="UP000887565"/>
    </source>
</evidence>
<proteinExistence type="predicted"/>
<keyword evidence="1" id="KW-1185">Reference proteome</keyword>
<accession>A0A915HFT8</accession>